<dbReference type="Gene3D" id="3.40.50.620">
    <property type="entry name" value="HUPs"/>
    <property type="match status" value="1"/>
</dbReference>
<dbReference type="PANTHER" id="PTHR45765:SF1">
    <property type="entry name" value="METHIONINE--TRNA LIGASE, CYTOPLASMIC"/>
    <property type="match status" value="1"/>
</dbReference>
<evidence type="ECO:0000313" key="8">
    <source>
        <dbReference type="Proteomes" id="UP000008367"/>
    </source>
</evidence>
<name>A0A454D1P6_VIBHA</name>
<dbReference type="InterPro" id="IPR014729">
    <property type="entry name" value="Rossmann-like_a/b/a_fold"/>
</dbReference>
<keyword evidence="3" id="KW-0067">ATP-binding</keyword>
<feature type="domain" description="Methionyl/Leucyl tRNA synthetase" evidence="6">
    <location>
        <begin position="1"/>
        <end position="80"/>
    </location>
</feature>
<keyword evidence="1" id="KW-0436">Ligase</keyword>
<evidence type="ECO:0000256" key="4">
    <source>
        <dbReference type="ARBA" id="ARBA00022917"/>
    </source>
</evidence>
<dbReference type="Pfam" id="PF09334">
    <property type="entry name" value="tRNA-synt_1g"/>
    <property type="match status" value="1"/>
</dbReference>
<proteinExistence type="predicted"/>
<dbReference type="GO" id="GO:0006431">
    <property type="term" value="P:methionyl-tRNA aminoacylation"/>
    <property type="evidence" value="ECO:0007669"/>
    <property type="project" value="TreeGrafter"/>
</dbReference>
<evidence type="ECO:0000256" key="5">
    <source>
        <dbReference type="ARBA" id="ARBA00023146"/>
    </source>
</evidence>
<dbReference type="InterPro" id="IPR015413">
    <property type="entry name" value="Methionyl/Leucyl_tRNA_Synth"/>
</dbReference>
<dbReference type="GO" id="GO:0004825">
    <property type="term" value="F:methionine-tRNA ligase activity"/>
    <property type="evidence" value="ECO:0007669"/>
    <property type="project" value="InterPro"/>
</dbReference>
<protein>
    <submittedName>
        <fullName evidence="7">tRNA synthetases class I family protein</fullName>
    </submittedName>
</protein>
<dbReference type="Proteomes" id="UP000008367">
    <property type="component" value="Unassembled WGS sequence"/>
</dbReference>
<organism evidence="7 8">
    <name type="scientific">Vibrio harveyi</name>
    <name type="common">Beneckea harveyi</name>
    <dbReference type="NCBI Taxonomy" id="669"/>
    <lineage>
        <taxon>Bacteria</taxon>
        <taxon>Pseudomonadati</taxon>
        <taxon>Pseudomonadota</taxon>
        <taxon>Gammaproteobacteria</taxon>
        <taxon>Vibrionales</taxon>
        <taxon>Vibrionaceae</taxon>
        <taxon>Vibrio</taxon>
    </lineage>
</organism>
<dbReference type="SUPFAM" id="SSF52374">
    <property type="entry name" value="Nucleotidylyl transferase"/>
    <property type="match status" value="1"/>
</dbReference>
<evidence type="ECO:0000259" key="6">
    <source>
        <dbReference type="Pfam" id="PF09334"/>
    </source>
</evidence>
<evidence type="ECO:0000313" key="7">
    <source>
        <dbReference type="EMBL" id="EKM32577.1"/>
    </source>
</evidence>
<feature type="non-terminal residue" evidence="7">
    <location>
        <position position="81"/>
    </location>
</feature>
<dbReference type="InterPro" id="IPR023458">
    <property type="entry name" value="Met-tRNA_ligase_1"/>
</dbReference>
<evidence type="ECO:0000256" key="1">
    <source>
        <dbReference type="ARBA" id="ARBA00022598"/>
    </source>
</evidence>
<keyword evidence="5 7" id="KW-0030">Aminoacyl-tRNA synthetase</keyword>
<gene>
    <name evidence="7" type="ORF">VCHENC02_1875A</name>
</gene>
<keyword evidence="4" id="KW-0648">Protein biosynthesis</keyword>
<accession>A0A454D1P6</accession>
<sequence>MKDSEHFFFDLPQFESMLKEWTRSGSLQSETANKMQEWFESGLQQWDISRDAPYFGFEIPGEKNKFFYVWLDAPVGYMASF</sequence>
<evidence type="ECO:0000256" key="2">
    <source>
        <dbReference type="ARBA" id="ARBA00022741"/>
    </source>
</evidence>
<evidence type="ECO:0000256" key="3">
    <source>
        <dbReference type="ARBA" id="ARBA00022840"/>
    </source>
</evidence>
<dbReference type="AlphaFoldDB" id="A0A454D1P6"/>
<comment type="caution">
    <text evidence="7">The sequence shown here is derived from an EMBL/GenBank/DDBJ whole genome shotgun (WGS) entry which is preliminary data.</text>
</comment>
<dbReference type="GO" id="GO:0005524">
    <property type="term" value="F:ATP binding"/>
    <property type="evidence" value="ECO:0007669"/>
    <property type="project" value="UniProtKB-KW"/>
</dbReference>
<dbReference type="GO" id="GO:0005829">
    <property type="term" value="C:cytosol"/>
    <property type="evidence" value="ECO:0007669"/>
    <property type="project" value="TreeGrafter"/>
</dbReference>
<dbReference type="EMBL" id="AJSR01000679">
    <property type="protein sequence ID" value="EKM32577.1"/>
    <property type="molecule type" value="Genomic_DNA"/>
</dbReference>
<keyword evidence="2" id="KW-0547">Nucleotide-binding</keyword>
<reference evidence="7 8" key="1">
    <citation type="submission" date="2012-10" db="EMBL/GenBank/DDBJ databases">
        <title>Genome sequence of Vibrio Cholerae HENC-02.</title>
        <authorList>
            <person name="Eppinger M."/>
            <person name="Hasan N.A."/>
            <person name="Sengamalay N."/>
            <person name="Hine E."/>
            <person name="Su Q."/>
            <person name="Daugherty S.C."/>
            <person name="Young S."/>
            <person name="Sadzewicz L."/>
            <person name="Tallon L."/>
            <person name="Cebula T.A."/>
            <person name="Ravel J."/>
            <person name="Colwell R.R."/>
        </authorList>
    </citation>
    <scope>NUCLEOTIDE SEQUENCE [LARGE SCALE GENOMIC DNA]</scope>
    <source>
        <strain evidence="7 8">HENC-02</strain>
    </source>
</reference>
<dbReference type="PANTHER" id="PTHR45765">
    <property type="entry name" value="METHIONINE--TRNA LIGASE"/>
    <property type="match status" value="1"/>
</dbReference>